<protein>
    <submittedName>
        <fullName evidence="1">Phage head closure protein</fullName>
    </submittedName>
</protein>
<dbReference type="AlphaFoldDB" id="A0A8J8M8L7"/>
<reference evidence="1 2" key="1">
    <citation type="submission" date="2020-07" db="EMBL/GenBank/DDBJ databases">
        <title>Vallitalea guaymasensis genome.</title>
        <authorList>
            <person name="Postec A."/>
        </authorList>
    </citation>
    <scope>NUCLEOTIDE SEQUENCE [LARGE SCALE GENOMIC DNA]</scope>
    <source>
        <strain evidence="1 2">Ra1766G1</strain>
    </source>
</reference>
<sequence>MDPGELKDRIPFLKKKDSDALDFTDDGYKQYKTIWAKVKYMSTKETFKSDASNVLKVVNLIIRARNDITNNMRFLLDGMQYEIKGIRPFDKRKMYLIVTGELNKNERPG</sequence>
<organism evidence="1 2">
    <name type="scientific">Vallitalea guaymasensis</name>
    <dbReference type="NCBI Taxonomy" id="1185412"/>
    <lineage>
        <taxon>Bacteria</taxon>
        <taxon>Bacillati</taxon>
        <taxon>Bacillota</taxon>
        <taxon>Clostridia</taxon>
        <taxon>Lachnospirales</taxon>
        <taxon>Vallitaleaceae</taxon>
        <taxon>Vallitalea</taxon>
    </lineage>
</organism>
<accession>A0A8J8M8L7</accession>
<keyword evidence="2" id="KW-1185">Reference proteome</keyword>
<dbReference type="InterPro" id="IPR008767">
    <property type="entry name" value="Phage_SPP1_head-tail_adaptor"/>
</dbReference>
<evidence type="ECO:0000313" key="1">
    <source>
        <dbReference type="EMBL" id="QUH28228.1"/>
    </source>
</evidence>
<proteinExistence type="predicted"/>
<dbReference type="Proteomes" id="UP000677305">
    <property type="component" value="Chromosome"/>
</dbReference>
<dbReference type="KEGG" id="vgu:HYG85_04575"/>
<evidence type="ECO:0000313" key="2">
    <source>
        <dbReference type="Proteomes" id="UP000677305"/>
    </source>
</evidence>
<dbReference type="RefSeq" id="WP_212692481.1">
    <property type="nucleotide sequence ID" value="NZ_CP058561.1"/>
</dbReference>
<dbReference type="EMBL" id="CP058561">
    <property type="protein sequence ID" value="QUH28228.1"/>
    <property type="molecule type" value="Genomic_DNA"/>
</dbReference>
<dbReference type="NCBIfam" id="TIGR01563">
    <property type="entry name" value="gp16_SPP1"/>
    <property type="match status" value="1"/>
</dbReference>
<name>A0A8J8M8L7_9FIRM</name>
<dbReference type="InterPro" id="IPR038666">
    <property type="entry name" value="SSP1_head-tail_sf"/>
</dbReference>
<gene>
    <name evidence="1" type="ORF">HYG85_04575</name>
</gene>
<dbReference type="Gene3D" id="2.40.10.270">
    <property type="entry name" value="Bacteriophage SPP1 head-tail adaptor protein"/>
    <property type="match status" value="1"/>
</dbReference>
<dbReference type="Pfam" id="PF05521">
    <property type="entry name" value="Phage_HCP"/>
    <property type="match status" value="1"/>
</dbReference>